<feature type="transmembrane region" description="Helical" evidence="8">
    <location>
        <begin position="302"/>
        <end position="328"/>
    </location>
</feature>
<keyword evidence="4" id="KW-0533">Nickel</keyword>
<dbReference type="Proteomes" id="UP000295165">
    <property type="component" value="Unassembled WGS sequence"/>
</dbReference>
<dbReference type="Pfam" id="PF03824">
    <property type="entry name" value="NicO"/>
    <property type="match status" value="1"/>
</dbReference>
<evidence type="ECO:0000256" key="3">
    <source>
        <dbReference type="ARBA" id="ARBA00022448"/>
    </source>
</evidence>
<evidence type="ECO:0000256" key="7">
    <source>
        <dbReference type="ARBA" id="ARBA00023136"/>
    </source>
</evidence>
<sequence>MPCSSGTCDCASAWVSRSFKLADVQILTAWHRLDEGQRRSVFGMSAAVVALHVLGWGMLVFLVAPAHFTVQGSVFGVGLGVTAYTLGMRHAFDADHIAAIDNTTRKLVADGRRPMSVGFWFSLGHSSIVFIMVGLLALGVKALAANVSDEHSSLQQWTGVFGTAVSGSFLLLIGLLNLVSLIGIYRIAKRMRGGEVDEAALERELSNRGGLNRLFGPLMSTIRKPWQMYPVGLLFGLGFDTVTEVSLLVIAGGAAVTGLPWYAILVLPILFSAGMSLFDSLDGSLMNFAYDWAFQEPARKIYYNLVVTGLSVAVAMLIGAQEIISILTEKLDITTGPLAAVGELDLAAMGYVIVGLFIVTWAVAALGWRYTGVRRRWGG</sequence>
<keyword evidence="10" id="KW-1185">Reference proteome</keyword>
<feature type="transmembrane region" description="Helical" evidence="8">
    <location>
        <begin position="160"/>
        <end position="185"/>
    </location>
</feature>
<feature type="transmembrane region" description="Helical" evidence="8">
    <location>
        <begin position="117"/>
        <end position="140"/>
    </location>
</feature>
<feature type="transmembrane region" description="Helical" evidence="8">
    <location>
        <begin position="261"/>
        <end position="281"/>
    </location>
</feature>
<organism evidence="9 10">
    <name type="scientific">Mycobacteroides franklinii</name>
    <dbReference type="NCBI Taxonomy" id="948102"/>
    <lineage>
        <taxon>Bacteria</taxon>
        <taxon>Bacillati</taxon>
        <taxon>Actinomycetota</taxon>
        <taxon>Actinomycetes</taxon>
        <taxon>Mycobacteriales</taxon>
        <taxon>Mycobacteriaceae</taxon>
        <taxon>Mycobacteroides</taxon>
    </lineage>
</organism>
<keyword evidence="5 8" id="KW-0812">Transmembrane</keyword>
<proteinExistence type="inferred from homology"/>
<comment type="similarity">
    <text evidence="2 8">Belongs to the NiCoT transporter (TC 2.A.52) family.</text>
</comment>
<feature type="transmembrane region" description="Helical" evidence="8">
    <location>
        <begin position="41"/>
        <end position="62"/>
    </location>
</feature>
<comment type="subcellular location">
    <subcellularLocation>
        <location evidence="8">Cell membrane</location>
        <topology evidence="8">Multi-pass membrane protein</topology>
    </subcellularLocation>
    <subcellularLocation>
        <location evidence="1">Endomembrane system</location>
        <topology evidence="1">Multi-pass membrane protein</topology>
    </subcellularLocation>
</comment>
<evidence type="ECO:0000256" key="5">
    <source>
        <dbReference type="ARBA" id="ARBA00022692"/>
    </source>
</evidence>
<feature type="transmembrane region" description="Helical" evidence="8">
    <location>
        <begin position="231"/>
        <end position="255"/>
    </location>
</feature>
<evidence type="ECO:0000256" key="2">
    <source>
        <dbReference type="ARBA" id="ARBA00010892"/>
    </source>
</evidence>
<dbReference type="InterPro" id="IPR011541">
    <property type="entry name" value="Ni/Co_transpt_high_affinity"/>
</dbReference>
<evidence type="ECO:0000256" key="1">
    <source>
        <dbReference type="ARBA" id="ARBA00004127"/>
    </source>
</evidence>
<gene>
    <name evidence="9" type="primary">nixA</name>
    <name evidence="9" type="ORF">CCUG63697_01079</name>
</gene>
<keyword evidence="3 8" id="KW-0813">Transport</keyword>
<evidence type="ECO:0000256" key="4">
    <source>
        <dbReference type="ARBA" id="ARBA00022596"/>
    </source>
</evidence>
<dbReference type="GO" id="GO:0015099">
    <property type="term" value="F:nickel cation transmembrane transporter activity"/>
    <property type="evidence" value="ECO:0007669"/>
    <property type="project" value="UniProtKB-UniRule"/>
</dbReference>
<dbReference type="InterPro" id="IPR004688">
    <property type="entry name" value="Ni/Co_transpt"/>
</dbReference>
<dbReference type="PANTHER" id="PTHR31611:SF0">
    <property type="entry name" value="HIGH-AFFINITY NICKEL TRANSPORT PROTEIN NIC1"/>
    <property type="match status" value="1"/>
</dbReference>
<dbReference type="EMBL" id="PECC01000026">
    <property type="protein sequence ID" value="TDZ52595.1"/>
    <property type="molecule type" value="Genomic_DNA"/>
</dbReference>
<keyword evidence="7 8" id="KW-0472">Membrane</keyword>
<name>A0A4R8R8J5_9MYCO</name>
<protein>
    <recommendedName>
        <fullName evidence="8">Nickel/cobalt efflux system</fullName>
    </recommendedName>
</protein>
<dbReference type="GO" id="GO:0012505">
    <property type="term" value="C:endomembrane system"/>
    <property type="evidence" value="ECO:0007669"/>
    <property type="project" value="UniProtKB-SubCell"/>
</dbReference>
<dbReference type="NCBIfam" id="TIGR00802">
    <property type="entry name" value="nico"/>
    <property type="match status" value="1"/>
</dbReference>
<feature type="transmembrane region" description="Helical" evidence="8">
    <location>
        <begin position="68"/>
        <end position="87"/>
    </location>
</feature>
<evidence type="ECO:0000256" key="8">
    <source>
        <dbReference type="RuleBase" id="RU362101"/>
    </source>
</evidence>
<keyword evidence="6 8" id="KW-1133">Transmembrane helix</keyword>
<feature type="transmembrane region" description="Helical" evidence="8">
    <location>
        <begin position="348"/>
        <end position="368"/>
    </location>
</feature>
<evidence type="ECO:0000313" key="10">
    <source>
        <dbReference type="Proteomes" id="UP000295165"/>
    </source>
</evidence>
<comment type="caution">
    <text evidence="9">The sequence shown here is derived from an EMBL/GenBank/DDBJ whole genome shotgun (WGS) entry which is preliminary data.</text>
</comment>
<dbReference type="AlphaFoldDB" id="A0A4R8R8J5"/>
<dbReference type="PANTHER" id="PTHR31611">
    <property type="entry name" value="HIGH-AFFINITY NICKEL TRANSPORT PROTEIN NIC1"/>
    <property type="match status" value="1"/>
</dbReference>
<dbReference type="GO" id="GO:0005886">
    <property type="term" value="C:plasma membrane"/>
    <property type="evidence" value="ECO:0007669"/>
    <property type="project" value="UniProtKB-SubCell"/>
</dbReference>
<accession>A0A4R8R8J5</accession>
<reference evidence="9 10" key="1">
    <citation type="journal article" date="2019" name="Sci. Rep.">
        <title>Extended insight into the Mycobacterium chelonae-abscessus complex through whole genome sequencing of Mycobacterium salmoniphilum outbreak and Mycobacterium salmoniphilum-like strains.</title>
        <authorList>
            <person name="Behra P.R.K."/>
            <person name="Das S."/>
            <person name="Pettersson B.M.F."/>
            <person name="Shirreff L."/>
            <person name="DuCote T."/>
            <person name="Jacobsson K.G."/>
            <person name="Ennis D.G."/>
            <person name="Kirsebom L.A."/>
        </authorList>
    </citation>
    <scope>NUCLEOTIDE SEQUENCE [LARGE SCALE GENOMIC DNA]</scope>
    <source>
        <strain evidence="9 10">CCUG 63697</strain>
    </source>
</reference>
<evidence type="ECO:0000256" key="6">
    <source>
        <dbReference type="ARBA" id="ARBA00022989"/>
    </source>
</evidence>
<evidence type="ECO:0000313" key="9">
    <source>
        <dbReference type="EMBL" id="TDZ52595.1"/>
    </source>
</evidence>